<evidence type="ECO:0000256" key="4">
    <source>
        <dbReference type="ARBA" id="ARBA00022840"/>
    </source>
</evidence>
<dbReference type="SUPFAM" id="SSF52540">
    <property type="entry name" value="P-loop containing nucleoside triphosphate hydrolases"/>
    <property type="match status" value="1"/>
</dbReference>
<feature type="region of interest" description="Disordered" evidence="5">
    <location>
        <begin position="131"/>
        <end position="153"/>
    </location>
</feature>
<feature type="domain" description="AAA+ ATPase" evidence="7">
    <location>
        <begin position="694"/>
        <end position="833"/>
    </location>
</feature>
<dbReference type="EMBL" id="CDMY01000193">
    <property type="protein sequence ID" value="CEL93829.1"/>
    <property type="molecule type" value="Genomic_DNA"/>
</dbReference>
<evidence type="ECO:0000256" key="3">
    <source>
        <dbReference type="ARBA" id="ARBA00022741"/>
    </source>
</evidence>
<feature type="compositionally biased region" description="Low complexity" evidence="5">
    <location>
        <begin position="78"/>
        <end position="92"/>
    </location>
</feature>
<dbReference type="AlphaFoldDB" id="A0A0G4ECW6"/>
<dbReference type="Pfam" id="PF00004">
    <property type="entry name" value="AAA"/>
    <property type="match status" value="1"/>
</dbReference>
<dbReference type="SMART" id="SM00382">
    <property type="entry name" value="AAA"/>
    <property type="match status" value="1"/>
</dbReference>
<dbReference type="InterPro" id="IPR003959">
    <property type="entry name" value="ATPase_AAA_core"/>
</dbReference>
<evidence type="ECO:0000256" key="6">
    <source>
        <dbReference type="SAM" id="SignalP"/>
    </source>
</evidence>
<dbReference type="Pfam" id="PF17862">
    <property type="entry name" value="AAA_lid_3"/>
    <property type="match status" value="1"/>
</dbReference>
<evidence type="ECO:0000313" key="9">
    <source>
        <dbReference type="Proteomes" id="UP000041254"/>
    </source>
</evidence>
<dbReference type="Gene3D" id="1.10.8.60">
    <property type="match status" value="1"/>
</dbReference>
<evidence type="ECO:0000313" key="8">
    <source>
        <dbReference type="EMBL" id="CEL93829.1"/>
    </source>
</evidence>
<keyword evidence="3" id="KW-0547">Nucleotide-binding</keyword>
<accession>A0A0G4ECW6</accession>
<dbReference type="GO" id="GO:0005737">
    <property type="term" value="C:cytoplasm"/>
    <property type="evidence" value="ECO:0007669"/>
    <property type="project" value="UniProtKB-SubCell"/>
</dbReference>
<feature type="compositionally biased region" description="Basic and acidic residues" evidence="5">
    <location>
        <begin position="559"/>
        <end position="568"/>
    </location>
</feature>
<keyword evidence="4" id="KW-0067">ATP-binding</keyword>
<dbReference type="PANTHER" id="PTHR23074:SF83">
    <property type="entry name" value="VACUOLAR PROTEIN SORTING-ASSOCIATED PROTEIN 4A"/>
    <property type="match status" value="1"/>
</dbReference>
<protein>
    <recommendedName>
        <fullName evidence="7">AAA+ ATPase domain-containing protein</fullName>
    </recommendedName>
</protein>
<sequence length="955" mass="105498">MILLICGLCYTSIQAFIVSPPPLSSDEGGRQTRLTRLSRGRGNSGLSHMRSLSPAAARLIRQKKRGQSNKEDPSAATADESAGSGGPSPSLSEDNESNAVDELTFNEGDVWTADLPSKPSPFRRVAERRMAQLQREKRQGKADAASAASGEEDRVDALEYCRRQMVENDIDLYFMTSSDEQMNRRPTRFNQRLKRLTGYTGMALAIVGREEGRAHLWNMDRRRAEMYIHTDKWGVTNLQIDLPNTGSFDKDVFDKPPSVEEWLGKYGKDGMRVGINPLTTTIGEMQSLAETLNGFENCQILFVEDDLLPPSLAEETPVDPIHCIPPGYIRATPADHIARIHQIMNGSASLMLLTDPEEISFYLNVRATDFEQLPGVRHGFYGYMVISHPTTGTSDHPPARLYVAPERLDEEAKAYLSAYGVEARPYDPLVGDLRPLLQQQVETRLWIPPDSNMAIYRSLLGLADTPEASVSDVAETINNPPSPRITIRPSPGLHLPDVASKAYGRADLSSPFYQTYTPKRVDGQGPLAGELSPLSPSVIAGVTTLSKEEREKKLQELIETKREVRGETKTTTTTTTAQKRALAQASSQSRLHPDESATSLPSWSRLLGGALPSRDDQEDELENEISKYILDYRRPTEELSEIGDDDREDGGPDGALPRVKWRDVVGLDDVKRSLLELIVLPALNPSLFTGLRTPSRGLLLFGPPGNGKTFAAKAVAAQCNSTFFLVDAASLTSKWYGESEKLVRALFRVARARSPSIIFLDELDSLLSARDTGDRGVSRRMKSEFLVQLDGVTAGNDPSDARVQFIGATNRPMDLDEALLRRLPKRLMVPLPDDRGREALVRKLLREHPEGHALADSDFNFLALETDGYSYSDITQLCREASLAPVRDALMTSVDLDAGLDGAHQEAISSLSGADLRPLRMGDLLAAKERIRATTSEDTVRELREWDAKFGASRM</sequence>
<feature type="region of interest" description="Disordered" evidence="5">
    <location>
        <begin position="20"/>
        <end position="97"/>
    </location>
</feature>
<dbReference type="InterPro" id="IPR027417">
    <property type="entry name" value="P-loop_NTPase"/>
</dbReference>
<evidence type="ECO:0000256" key="2">
    <source>
        <dbReference type="ARBA" id="ARBA00022490"/>
    </source>
</evidence>
<dbReference type="InParanoid" id="A0A0G4ECW6"/>
<dbReference type="InterPro" id="IPR050304">
    <property type="entry name" value="MT-severing_AAA_ATPase"/>
</dbReference>
<feature type="signal peptide" evidence="6">
    <location>
        <begin position="1"/>
        <end position="15"/>
    </location>
</feature>
<dbReference type="STRING" id="1169540.A0A0G4ECW6"/>
<name>A0A0G4ECW6_VITBC</name>
<dbReference type="InterPro" id="IPR029149">
    <property type="entry name" value="Creatin/AminoP/Spt16_N"/>
</dbReference>
<feature type="compositionally biased region" description="Polar residues" evidence="5">
    <location>
        <begin position="584"/>
        <end position="602"/>
    </location>
</feature>
<reference evidence="8 9" key="1">
    <citation type="submission" date="2014-11" db="EMBL/GenBank/DDBJ databases">
        <authorList>
            <person name="Zhu J."/>
            <person name="Qi W."/>
            <person name="Song R."/>
        </authorList>
    </citation>
    <scope>NUCLEOTIDE SEQUENCE [LARGE SCALE GENOMIC DNA]</scope>
</reference>
<keyword evidence="9" id="KW-1185">Reference proteome</keyword>
<dbReference type="GO" id="GO:0016887">
    <property type="term" value="F:ATP hydrolysis activity"/>
    <property type="evidence" value="ECO:0007669"/>
    <property type="project" value="InterPro"/>
</dbReference>
<dbReference type="InterPro" id="IPR041569">
    <property type="entry name" value="AAA_lid_3"/>
</dbReference>
<evidence type="ECO:0000259" key="7">
    <source>
        <dbReference type="SMART" id="SM00382"/>
    </source>
</evidence>
<dbReference type="FunFam" id="3.40.50.300:FF:001054">
    <property type="entry name" value="ATPase, AAA family, putative"/>
    <property type="match status" value="1"/>
</dbReference>
<dbReference type="Gene3D" id="3.40.50.300">
    <property type="entry name" value="P-loop containing nucleotide triphosphate hydrolases"/>
    <property type="match status" value="1"/>
</dbReference>
<dbReference type="Gene3D" id="3.40.350.10">
    <property type="entry name" value="Creatinase/prolidase N-terminal domain"/>
    <property type="match status" value="2"/>
</dbReference>
<dbReference type="PANTHER" id="PTHR23074">
    <property type="entry name" value="AAA DOMAIN-CONTAINING"/>
    <property type="match status" value="1"/>
</dbReference>
<feature type="compositionally biased region" description="Basic and acidic residues" evidence="5">
    <location>
        <begin position="131"/>
        <end position="141"/>
    </location>
</feature>
<keyword evidence="2" id="KW-0963">Cytoplasm</keyword>
<dbReference type="VEuPathDB" id="CryptoDB:Vbra_20240"/>
<organism evidence="8 9">
    <name type="scientific">Vitrella brassicaformis (strain CCMP3155)</name>
    <dbReference type="NCBI Taxonomy" id="1169540"/>
    <lineage>
        <taxon>Eukaryota</taxon>
        <taxon>Sar</taxon>
        <taxon>Alveolata</taxon>
        <taxon>Colpodellida</taxon>
        <taxon>Vitrellaceae</taxon>
        <taxon>Vitrella</taxon>
    </lineage>
</organism>
<feature type="region of interest" description="Disordered" evidence="5">
    <location>
        <begin position="559"/>
        <end position="620"/>
    </location>
</feature>
<dbReference type="Proteomes" id="UP000041254">
    <property type="component" value="Unassembled WGS sequence"/>
</dbReference>
<evidence type="ECO:0000256" key="5">
    <source>
        <dbReference type="SAM" id="MobiDB-lite"/>
    </source>
</evidence>
<comment type="subcellular location">
    <subcellularLocation>
        <location evidence="1">Cytoplasm</location>
    </subcellularLocation>
</comment>
<dbReference type="InterPro" id="IPR003593">
    <property type="entry name" value="AAA+_ATPase"/>
</dbReference>
<proteinExistence type="predicted"/>
<dbReference type="GO" id="GO:0005524">
    <property type="term" value="F:ATP binding"/>
    <property type="evidence" value="ECO:0007669"/>
    <property type="project" value="UniProtKB-KW"/>
</dbReference>
<evidence type="ECO:0000256" key="1">
    <source>
        <dbReference type="ARBA" id="ARBA00004496"/>
    </source>
</evidence>
<dbReference type="Pfam" id="PF16189">
    <property type="entry name" value="Creatinase_N_2"/>
    <property type="match status" value="1"/>
</dbReference>
<gene>
    <name evidence="8" type="ORF">Vbra_20240</name>
</gene>
<feature type="chain" id="PRO_5012272025" description="AAA+ ATPase domain-containing protein" evidence="6">
    <location>
        <begin position="16"/>
        <end position="955"/>
    </location>
</feature>
<keyword evidence="6" id="KW-0732">Signal</keyword>